<dbReference type="AlphaFoldDB" id="A0A8H3PGW6"/>
<evidence type="ECO:0000256" key="1">
    <source>
        <dbReference type="SAM" id="SignalP"/>
    </source>
</evidence>
<feature type="chain" id="PRO_5034103484" evidence="1">
    <location>
        <begin position="23"/>
        <end position="209"/>
    </location>
</feature>
<dbReference type="EMBL" id="CAJPDT010000133">
    <property type="protein sequence ID" value="CAF9940577.1"/>
    <property type="molecule type" value="Genomic_DNA"/>
</dbReference>
<sequence length="209" mass="22732">MSSSRHILLLAILTSLLPSLVAIDIPIIPNDSLPVNFSNTLSPLWPPLRSAKLTFTPWPAAPYDITIPSTPANLRFGKIGKFNSKQTVVFDLDHARDFFKAFGENLERQGDLVPRYARDTTIDMRSYTQWQIDFDELPLGYRLPTTWAVGALDVLDAEISAHGVPSYVLAAVNEGGHQYSILVLQVKAIAATAGNVSSLGAVGGDLLSD</sequence>
<reference evidence="2" key="1">
    <citation type="submission" date="2021-03" db="EMBL/GenBank/DDBJ databases">
        <authorList>
            <person name="Tagirdzhanova G."/>
        </authorList>
    </citation>
    <scope>NUCLEOTIDE SEQUENCE</scope>
</reference>
<organism evidence="2 3">
    <name type="scientific">Imshaugia aleurites</name>
    <dbReference type="NCBI Taxonomy" id="172621"/>
    <lineage>
        <taxon>Eukaryota</taxon>
        <taxon>Fungi</taxon>
        <taxon>Dikarya</taxon>
        <taxon>Ascomycota</taxon>
        <taxon>Pezizomycotina</taxon>
        <taxon>Lecanoromycetes</taxon>
        <taxon>OSLEUM clade</taxon>
        <taxon>Lecanoromycetidae</taxon>
        <taxon>Lecanorales</taxon>
        <taxon>Lecanorineae</taxon>
        <taxon>Parmeliaceae</taxon>
        <taxon>Imshaugia</taxon>
    </lineage>
</organism>
<keyword evidence="3" id="KW-1185">Reference proteome</keyword>
<evidence type="ECO:0000313" key="3">
    <source>
        <dbReference type="Proteomes" id="UP000664534"/>
    </source>
</evidence>
<dbReference type="Proteomes" id="UP000664534">
    <property type="component" value="Unassembled WGS sequence"/>
</dbReference>
<keyword evidence="1" id="KW-0732">Signal</keyword>
<feature type="signal peptide" evidence="1">
    <location>
        <begin position="1"/>
        <end position="22"/>
    </location>
</feature>
<gene>
    <name evidence="2" type="ORF">IMSHALPRED_002082</name>
</gene>
<name>A0A8H3PGW6_9LECA</name>
<protein>
    <submittedName>
        <fullName evidence="2">Uncharacterized protein</fullName>
    </submittedName>
</protein>
<proteinExistence type="predicted"/>
<evidence type="ECO:0000313" key="2">
    <source>
        <dbReference type="EMBL" id="CAF9940577.1"/>
    </source>
</evidence>
<accession>A0A8H3PGW6</accession>
<comment type="caution">
    <text evidence="2">The sequence shown here is derived from an EMBL/GenBank/DDBJ whole genome shotgun (WGS) entry which is preliminary data.</text>
</comment>